<dbReference type="Proteomes" id="UP000013966">
    <property type="component" value="Plasmid p2"/>
</dbReference>
<dbReference type="HOGENOM" id="CLU_062004_0_0_4"/>
<protein>
    <submittedName>
        <fullName evidence="1">L-asparaginase II</fullName>
    </submittedName>
</protein>
<dbReference type="RefSeq" id="WP_044044205.1">
    <property type="nucleotide sequence ID" value="NC_021295.1"/>
</dbReference>
<organism evidence="1 2">
    <name type="scientific">Caballeronia insecticola</name>
    <dbReference type="NCBI Taxonomy" id="758793"/>
    <lineage>
        <taxon>Bacteria</taxon>
        <taxon>Pseudomonadati</taxon>
        <taxon>Pseudomonadota</taxon>
        <taxon>Betaproteobacteria</taxon>
        <taxon>Burkholderiales</taxon>
        <taxon>Burkholderiaceae</taxon>
        <taxon>Caballeronia</taxon>
    </lineage>
</organism>
<dbReference type="EMBL" id="AP013062">
    <property type="protein sequence ID" value="BAO94136.1"/>
    <property type="molecule type" value="Genomic_DNA"/>
</dbReference>
<proteinExistence type="predicted"/>
<geneLocation type="plasmid" evidence="1 2">
    <name>p2</name>
</geneLocation>
<dbReference type="OrthoDB" id="9780674at2"/>
<dbReference type="Pfam" id="PF06089">
    <property type="entry name" value="Asparaginase_II"/>
    <property type="match status" value="1"/>
</dbReference>
<reference evidence="1 2" key="1">
    <citation type="journal article" date="2013" name="Genome Announc.">
        <title>Complete Genome Sequence of Burkholderia sp. Strain RPE64, Bacterial Symbiont of the Bean Bug Riptortus pedestris.</title>
        <authorList>
            <person name="Shibata T.F."/>
            <person name="Maeda T."/>
            <person name="Nikoh N."/>
            <person name="Yamaguchi K."/>
            <person name="Oshima K."/>
            <person name="Hattori M."/>
            <person name="Nishiyama T."/>
            <person name="Hasebe M."/>
            <person name="Fukatsu T."/>
            <person name="Kikuchi Y."/>
            <person name="Shigenobu S."/>
        </authorList>
    </citation>
    <scope>NUCLEOTIDE SEQUENCE [LARGE SCALE GENOMIC DNA]</scope>
    <source>
        <plasmid evidence="1 2">p2</plasmid>
    </source>
</reference>
<dbReference type="PANTHER" id="PTHR42110:SF1">
    <property type="entry name" value="L-ASPARAGINASE, PUTATIVE (AFU_ORTHOLOGUE AFUA_3G11890)-RELATED"/>
    <property type="match status" value="1"/>
</dbReference>
<gene>
    <name evidence="1" type="ORF">BRPE64_ECDS02540</name>
</gene>
<reference evidence="1 2" key="2">
    <citation type="journal article" date="2018" name="Int. J. Syst. Evol. Microbiol.">
        <title>Burkholderia insecticola sp. nov., a gut symbiotic bacterium of the bean bug Riptortus pedestris.</title>
        <authorList>
            <person name="Takeshita K."/>
            <person name="Tamaki H."/>
            <person name="Ohbayashi T."/>
            <person name="Meng X.-Y."/>
            <person name="Sone T."/>
            <person name="Mitani Y."/>
            <person name="Peeters C."/>
            <person name="Kikuchi Y."/>
            <person name="Vandamme P."/>
        </authorList>
    </citation>
    <scope>NUCLEOTIDE SEQUENCE [LARGE SCALE GENOMIC DNA]</scope>
    <source>
        <strain evidence="1">RPE64</strain>
        <plasmid evidence="1 2">p2</plasmid>
    </source>
</reference>
<dbReference type="InterPro" id="IPR010349">
    <property type="entry name" value="Asparaginase_II"/>
</dbReference>
<evidence type="ECO:0000313" key="1">
    <source>
        <dbReference type="EMBL" id="BAO94136.1"/>
    </source>
</evidence>
<dbReference type="PANTHER" id="PTHR42110">
    <property type="entry name" value="L-ASPARAGINASE, PUTATIVE (AFU_ORTHOLOGUE AFUA_3G11890)-RELATED"/>
    <property type="match status" value="1"/>
</dbReference>
<accession>A0A060PKP1</accession>
<dbReference type="AlphaFoldDB" id="A0A060PKP1"/>
<sequence length="339" mass="36027">MTLPAHVPLAVASRNKHVERVHWGSVAVVDAAGSLLAHAGDPYASVFSRSTLKPFQALAFVRDGGPDHFGFTAAELALTCASHGGEAVHVDAVTSMLEKVGATESDLRCGVHMPDCYGEHNLPPRGATFDQRHHNCSGKHAGFLGCCAMHGYARGQYLDRDHELQRRIAHDVASLADMREQDMWCGIDGCSAPNYGMPLERLAGMWARLAAGASHCGADTDAALSRIFAAMAAHPLMVSGTGRCDLALAQAARGDWVTKVGADGVHAIGIRSRGIGVAVKIADGDFAAVYATTIAVLRQLDLPLEREGALLEKWADPVLRNVRGTPVGQLQSTVKLTWV</sequence>
<keyword evidence="1" id="KW-0614">Plasmid</keyword>
<dbReference type="KEGG" id="buo:BRPE64_ECDS02540"/>
<evidence type="ECO:0000313" key="2">
    <source>
        <dbReference type="Proteomes" id="UP000013966"/>
    </source>
</evidence>
<keyword evidence="2" id="KW-1185">Reference proteome</keyword>
<name>A0A060PKP1_9BURK</name>